<dbReference type="AlphaFoldDB" id="A0A1R1LHN8"/>
<gene>
    <name evidence="2" type="ORF">BKD30_03905</name>
</gene>
<evidence type="ECO:0000313" key="2">
    <source>
        <dbReference type="EMBL" id="OMH27043.1"/>
    </source>
</evidence>
<evidence type="ECO:0000313" key="3">
    <source>
        <dbReference type="Proteomes" id="UP000187085"/>
    </source>
</evidence>
<organism evidence="2 3">
    <name type="scientific">Tersicoccus phoenicis</name>
    <dbReference type="NCBI Taxonomy" id="554083"/>
    <lineage>
        <taxon>Bacteria</taxon>
        <taxon>Bacillati</taxon>
        <taxon>Actinomycetota</taxon>
        <taxon>Actinomycetes</taxon>
        <taxon>Micrococcales</taxon>
        <taxon>Micrococcaceae</taxon>
        <taxon>Tersicoccus</taxon>
    </lineage>
</organism>
<evidence type="ECO:0000256" key="1">
    <source>
        <dbReference type="SAM" id="MobiDB-lite"/>
    </source>
</evidence>
<dbReference type="OrthoDB" id="3731420at2"/>
<comment type="caution">
    <text evidence="2">The sequence shown here is derived from an EMBL/GenBank/DDBJ whole genome shotgun (WGS) entry which is preliminary data.</text>
</comment>
<dbReference type="Pfam" id="PF20060">
    <property type="entry name" value="DUF6459"/>
    <property type="match status" value="1"/>
</dbReference>
<dbReference type="InterPro" id="IPR045596">
    <property type="entry name" value="DUF6459"/>
</dbReference>
<feature type="compositionally biased region" description="Basic and acidic residues" evidence="1">
    <location>
        <begin position="73"/>
        <end position="84"/>
    </location>
</feature>
<accession>A0A1R1LHN8</accession>
<feature type="region of interest" description="Disordered" evidence="1">
    <location>
        <begin position="1"/>
        <end position="85"/>
    </location>
</feature>
<dbReference type="Proteomes" id="UP000187085">
    <property type="component" value="Unassembled WGS sequence"/>
</dbReference>
<dbReference type="EMBL" id="MRDE01000017">
    <property type="protein sequence ID" value="OMH27043.1"/>
    <property type="molecule type" value="Genomic_DNA"/>
</dbReference>
<protein>
    <submittedName>
        <fullName evidence="2">Uncharacterized protein</fullName>
    </submittedName>
</protein>
<proteinExistence type="predicted"/>
<dbReference type="RefSeq" id="WP_076702312.1">
    <property type="nucleotide sequence ID" value="NZ_MRDE01000017.1"/>
</dbReference>
<dbReference type="STRING" id="554083.BKD30_03905"/>
<keyword evidence="3" id="KW-1185">Reference proteome</keyword>
<name>A0A1R1LHN8_9MICC</name>
<sequence>MNTGIGAAAPLPRQDEPTGRTSPGRSEPVPVPPPITTRWAPVQRTGAPPLRRRPSAVAPPVSLGVATGASAGDDDRTGPDREPARVLPLEDETTRRVIAQTRAVGQAILEVLAGARPASQLIRWMDPTVHDALVLRADLVRAGAARAAARGGPGTPGQRRPPFRGATVRSVHACRVTARRYELSLVISEPGRCRAMALRLELRHLQWRVTALQIG</sequence>
<reference evidence="2 3" key="1">
    <citation type="submission" date="2016-12" db="EMBL/GenBank/DDBJ databases">
        <title>Draft genome of Tersicoccus phoenicis 1P05MA.</title>
        <authorList>
            <person name="Nakajima Y."/>
            <person name="Yoshizawa S."/>
            <person name="Nakamura K."/>
            <person name="Ogura Y."/>
            <person name="Hayashi T."/>
            <person name="Kogure K."/>
        </authorList>
    </citation>
    <scope>NUCLEOTIDE SEQUENCE [LARGE SCALE GENOMIC DNA]</scope>
    <source>
        <strain evidence="2 3">1p05MA</strain>
    </source>
</reference>